<dbReference type="GO" id="GO:0006508">
    <property type="term" value="P:proteolysis"/>
    <property type="evidence" value="ECO:0007669"/>
    <property type="project" value="InterPro"/>
</dbReference>
<sequence length="700" mass="77999">MASNNKTTLVTSLKGLALAVMTLTATSAMAEHQGAADKAQMLDYKDIFELEYAASPRLSPDGQTLIYERRSMDIMSDGTRTNLWQVDINGNNHKPLLSGKASYRMARFSPDGKRLAYISSVEGKSQLYVRWLDSGQTARITNLLQSPGDISWSPDGQWLAFSMFKKGKGTTLFKDMPEKPKGAKWAGKAKYIDSTIYRNDGAGYGKPGYSHLYVVPANGGTPREITGGNYHHNGTISWSADSEQLIFSANRHDDWEYRPLESDIYQVSVKDGSIKALTSRSGPDSQPVISPKGDKIAYLSFEDTKMSSQNLDLYVMDKDGSNAVNLTETLDRNIQDLQWSTDGKGIYFSYDDHGLRRVSYVNMSGKRRELDIELGGLFLGRPYTSGNFRAGKNGALVYTKGDASRPSDLVFRKRQGHETVLTRLNEDLLGHKSLAEVKALTVKSSVDGRDIESWIALPPGFDAKKKYPLILEIHGGPHAAYGPNFAAELQLMAAKGYVVVWANPRGSTSYGKDFANLIHHDYPSKDYNDLMDVVDGVIGQGYIDEQELFVTGGSGGGVLTSWIVGKTDRFRAAVVVKPVINWLSFSLTADYYPYFSQYWMPGKPWEQVEHLWKHSPLSLVGNVKTPTMLMTGEQDYRTPMSETEQYYQALKLQKVDTAMVRIPKASHGIYARPSNFIQKVGHILAWFEKYRDADSKPGQE</sequence>
<keyword evidence="1" id="KW-0378">Hydrolase</keyword>
<reference evidence="6 7" key="2">
    <citation type="journal article" date="2022" name="Mar. Drugs">
        <title>Bioassay-Guided Fractionation Leads to the Detection of Cholic Acid Generated by the Rare Thalassomonas sp.</title>
        <authorList>
            <person name="Pheiffer F."/>
            <person name="Schneider Y.K."/>
            <person name="Hansen E.H."/>
            <person name="Andersen J.H."/>
            <person name="Isaksson J."/>
            <person name="Busche T."/>
            <person name="R C."/>
            <person name="Kalinowski J."/>
            <person name="Zyl L.V."/>
            <person name="Trindade M."/>
        </authorList>
    </citation>
    <scope>NUCLEOTIDE SEQUENCE [LARGE SCALE GENOMIC DNA]</scope>
    <source>
        <strain evidence="6 7">A5K-106</strain>
    </source>
</reference>
<feature type="domain" description="Dipeptidylpeptidase IV N-terminal" evidence="5">
    <location>
        <begin position="206"/>
        <end position="295"/>
    </location>
</feature>
<dbReference type="Gene3D" id="2.120.10.30">
    <property type="entry name" value="TolB, C-terminal domain"/>
    <property type="match status" value="2"/>
</dbReference>
<dbReference type="InterPro" id="IPR029058">
    <property type="entry name" value="AB_hydrolase_fold"/>
</dbReference>
<dbReference type="Gene3D" id="3.40.50.1820">
    <property type="entry name" value="alpha/beta hydrolase"/>
    <property type="match status" value="1"/>
</dbReference>
<proteinExistence type="predicted"/>
<evidence type="ECO:0000313" key="6">
    <source>
        <dbReference type="EMBL" id="WDE01037.1"/>
    </source>
</evidence>
<evidence type="ECO:0000256" key="1">
    <source>
        <dbReference type="ARBA" id="ARBA00022801"/>
    </source>
</evidence>
<accession>A0AAE9YWU6</accession>
<reference evidence="6 7" key="1">
    <citation type="journal article" date="2015" name="Genome Announc.">
        <title>Draft Genome Sequences of Marine Isolates of Thalassomonas viridans and Thalassomonas actiniarum.</title>
        <authorList>
            <person name="Olonade I."/>
            <person name="van Zyl L.J."/>
            <person name="Trindade M."/>
        </authorList>
    </citation>
    <scope>NUCLEOTIDE SEQUENCE [LARGE SCALE GENOMIC DNA]</scope>
    <source>
        <strain evidence="6 7">A5K-106</strain>
    </source>
</reference>
<keyword evidence="2" id="KW-0720">Serine protease</keyword>
<evidence type="ECO:0000256" key="3">
    <source>
        <dbReference type="SAM" id="SignalP"/>
    </source>
</evidence>
<evidence type="ECO:0000256" key="2">
    <source>
        <dbReference type="ARBA" id="ARBA00022825"/>
    </source>
</evidence>
<dbReference type="SUPFAM" id="SSF53474">
    <property type="entry name" value="alpha/beta-Hydrolases"/>
    <property type="match status" value="1"/>
</dbReference>
<dbReference type="InterPro" id="IPR011659">
    <property type="entry name" value="WD40"/>
</dbReference>
<keyword evidence="2" id="KW-0645">Protease</keyword>
<dbReference type="InterPro" id="IPR002469">
    <property type="entry name" value="Peptidase_S9B_N"/>
</dbReference>
<keyword evidence="3" id="KW-0732">Signal</keyword>
<dbReference type="RefSeq" id="WP_274055419.1">
    <property type="nucleotide sequence ID" value="NZ_CP059735.1"/>
</dbReference>
<dbReference type="PANTHER" id="PTHR42776:SF27">
    <property type="entry name" value="DIPEPTIDYL PEPTIDASE FAMILY MEMBER 6"/>
    <property type="match status" value="1"/>
</dbReference>
<evidence type="ECO:0000313" key="7">
    <source>
        <dbReference type="Proteomes" id="UP000032568"/>
    </source>
</evidence>
<dbReference type="InterPro" id="IPR011042">
    <property type="entry name" value="6-blade_b-propeller_TolB-like"/>
</dbReference>
<keyword evidence="7" id="KW-1185">Reference proteome</keyword>
<dbReference type="AlphaFoldDB" id="A0AAE9YWU6"/>
<protein>
    <submittedName>
        <fullName evidence="6">S9 family peptidase</fullName>
    </submittedName>
</protein>
<dbReference type="KEGG" id="tact:SG35_010595"/>
<dbReference type="SUPFAM" id="SSF82171">
    <property type="entry name" value="DPP6 N-terminal domain-like"/>
    <property type="match status" value="1"/>
</dbReference>
<feature type="domain" description="Peptidase S9 prolyl oligopeptidase catalytic" evidence="4">
    <location>
        <begin position="484"/>
        <end position="690"/>
    </location>
</feature>
<dbReference type="Pfam" id="PF00930">
    <property type="entry name" value="DPPIV_N"/>
    <property type="match status" value="1"/>
</dbReference>
<organism evidence="6 7">
    <name type="scientific">Thalassomonas actiniarum</name>
    <dbReference type="NCBI Taxonomy" id="485447"/>
    <lineage>
        <taxon>Bacteria</taxon>
        <taxon>Pseudomonadati</taxon>
        <taxon>Pseudomonadota</taxon>
        <taxon>Gammaproteobacteria</taxon>
        <taxon>Alteromonadales</taxon>
        <taxon>Colwelliaceae</taxon>
        <taxon>Thalassomonas</taxon>
    </lineage>
</organism>
<evidence type="ECO:0000259" key="5">
    <source>
        <dbReference type="Pfam" id="PF00930"/>
    </source>
</evidence>
<feature type="signal peptide" evidence="3">
    <location>
        <begin position="1"/>
        <end position="30"/>
    </location>
</feature>
<name>A0AAE9YWU6_9GAMM</name>
<dbReference type="Pfam" id="PF07676">
    <property type="entry name" value="PD40"/>
    <property type="match status" value="3"/>
</dbReference>
<dbReference type="PANTHER" id="PTHR42776">
    <property type="entry name" value="SERINE PEPTIDASE S9 FAMILY MEMBER"/>
    <property type="match status" value="1"/>
</dbReference>
<dbReference type="GO" id="GO:0004252">
    <property type="term" value="F:serine-type endopeptidase activity"/>
    <property type="evidence" value="ECO:0007669"/>
    <property type="project" value="TreeGrafter"/>
</dbReference>
<dbReference type="Pfam" id="PF00326">
    <property type="entry name" value="Peptidase_S9"/>
    <property type="match status" value="1"/>
</dbReference>
<dbReference type="EMBL" id="CP059735">
    <property type="protein sequence ID" value="WDE01037.1"/>
    <property type="molecule type" value="Genomic_DNA"/>
</dbReference>
<dbReference type="Proteomes" id="UP000032568">
    <property type="component" value="Chromosome"/>
</dbReference>
<gene>
    <name evidence="6" type="ORF">SG35_010595</name>
</gene>
<evidence type="ECO:0000259" key="4">
    <source>
        <dbReference type="Pfam" id="PF00326"/>
    </source>
</evidence>
<feature type="chain" id="PRO_5042191337" evidence="3">
    <location>
        <begin position="31"/>
        <end position="700"/>
    </location>
</feature>
<dbReference type="InterPro" id="IPR001375">
    <property type="entry name" value="Peptidase_S9_cat"/>
</dbReference>